<dbReference type="AlphaFoldDB" id="A0AA38CHI9"/>
<feature type="compositionally biased region" description="Polar residues" evidence="2">
    <location>
        <begin position="75"/>
        <end position="95"/>
    </location>
</feature>
<comment type="similarity">
    <text evidence="1">Belongs to the TIFY/JAZ family.</text>
</comment>
<feature type="non-terminal residue" evidence="5">
    <location>
        <position position="168"/>
    </location>
</feature>
<feature type="domain" description="Tify" evidence="3">
    <location>
        <begin position="98"/>
        <end position="133"/>
    </location>
</feature>
<sequence>MAAYGHSHLRQCGGFPDMNCSNASGDVTIMPSSLSRPAADEGSRTGLQISGLGSLVNNVPRSTADRSTGVPGISVSRTKFSSQSAGSDSSILKSRQVSASASRQLTVFYGGQAHVFDDVPAVKADAIMALAGSNGRSWSTTYSPWRKATKCDSLVPEPERQKNEEIRN</sequence>
<organism evidence="5 6">
    <name type="scientific">Taxus chinensis</name>
    <name type="common">Chinese yew</name>
    <name type="synonym">Taxus wallichiana var. chinensis</name>
    <dbReference type="NCBI Taxonomy" id="29808"/>
    <lineage>
        <taxon>Eukaryota</taxon>
        <taxon>Viridiplantae</taxon>
        <taxon>Streptophyta</taxon>
        <taxon>Embryophyta</taxon>
        <taxon>Tracheophyta</taxon>
        <taxon>Spermatophyta</taxon>
        <taxon>Pinopsida</taxon>
        <taxon>Pinidae</taxon>
        <taxon>Conifers II</taxon>
        <taxon>Cupressales</taxon>
        <taxon>Taxaceae</taxon>
        <taxon>Taxus</taxon>
    </lineage>
</organism>
<evidence type="ECO:0000313" key="5">
    <source>
        <dbReference type="EMBL" id="KAH9300420.1"/>
    </source>
</evidence>
<dbReference type="GO" id="GO:2000022">
    <property type="term" value="P:regulation of jasmonic acid mediated signaling pathway"/>
    <property type="evidence" value="ECO:0007669"/>
    <property type="project" value="TreeGrafter"/>
</dbReference>
<evidence type="ECO:0000313" key="6">
    <source>
        <dbReference type="Proteomes" id="UP000824469"/>
    </source>
</evidence>
<dbReference type="GO" id="GO:0031347">
    <property type="term" value="P:regulation of defense response"/>
    <property type="evidence" value="ECO:0007669"/>
    <property type="project" value="TreeGrafter"/>
</dbReference>
<dbReference type="SMART" id="SM00979">
    <property type="entry name" value="TIFY"/>
    <property type="match status" value="1"/>
</dbReference>
<proteinExistence type="inferred from homology"/>
<dbReference type="PANTHER" id="PTHR33077">
    <property type="entry name" value="PROTEIN TIFY 4A-RELATED-RELATED"/>
    <property type="match status" value="1"/>
</dbReference>
<evidence type="ECO:0000313" key="4">
    <source>
        <dbReference type="EMBL" id="KAH9293786.1"/>
    </source>
</evidence>
<dbReference type="InterPro" id="IPR040390">
    <property type="entry name" value="TIFY/JAZ"/>
</dbReference>
<dbReference type="GO" id="GO:0005634">
    <property type="term" value="C:nucleus"/>
    <property type="evidence" value="ECO:0007669"/>
    <property type="project" value="TreeGrafter"/>
</dbReference>
<name>A0AA38CHI9_TAXCH</name>
<reference evidence="5 6" key="1">
    <citation type="journal article" date="2021" name="Nat. Plants">
        <title>The Taxus genome provides insights into paclitaxel biosynthesis.</title>
        <authorList>
            <person name="Xiong X."/>
            <person name="Gou J."/>
            <person name="Liao Q."/>
            <person name="Li Y."/>
            <person name="Zhou Q."/>
            <person name="Bi G."/>
            <person name="Li C."/>
            <person name="Du R."/>
            <person name="Wang X."/>
            <person name="Sun T."/>
            <person name="Guo L."/>
            <person name="Liang H."/>
            <person name="Lu P."/>
            <person name="Wu Y."/>
            <person name="Zhang Z."/>
            <person name="Ro D.K."/>
            <person name="Shang Y."/>
            <person name="Huang S."/>
            <person name="Yan J."/>
        </authorList>
    </citation>
    <scope>NUCLEOTIDE SEQUENCE [LARGE SCALE GENOMIC DNA]</scope>
    <source>
        <strain evidence="5">Ta-2019</strain>
    </source>
</reference>
<evidence type="ECO:0000256" key="2">
    <source>
        <dbReference type="SAM" id="MobiDB-lite"/>
    </source>
</evidence>
<dbReference type="EMBL" id="JAHRHJ020000009">
    <property type="protein sequence ID" value="KAH9300420.1"/>
    <property type="molecule type" value="Genomic_DNA"/>
</dbReference>
<dbReference type="EMBL" id="JAHRHJ020000722">
    <property type="protein sequence ID" value="KAH9293786.1"/>
    <property type="molecule type" value="Genomic_DNA"/>
</dbReference>
<protein>
    <recommendedName>
        <fullName evidence="3">Tify domain-containing protein</fullName>
    </recommendedName>
</protein>
<evidence type="ECO:0000256" key="1">
    <source>
        <dbReference type="ARBA" id="ARBA00008614"/>
    </source>
</evidence>
<dbReference type="PROSITE" id="PS51320">
    <property type="entry name" value="TIFY"/>
    <property type="match status" value="1"/>
</dbReference>
<dbReference type="Pfam" id="PF06200">
    <property type="entry name" value="tify"/>
    <property type="match status" value="1"/>
</dbReference>
<dbReference type="PANTHER" id="PTHR33077:SF8">
    <property type="entry name" value="PROTEIN TIFY 8"/>
    <property type="match status" value="1"/>
</dbReference>
<dbReference type="InterPro" id="IPR010399">
    <property type="entry name" value="Tify_dom"/>
</dbReference>
<comment type="caution">
    <text evidence="5">The sequence shown here is derived from an EMBL/GenBank/DDBJ whole genome shotgun (WGS) entry which is preliminary data.</text>
</comment>
<dbReference type="GO" id="GO:0009611">
    <property type="term" value="P:response to wounding"/>
    <property type="evidence" value="ECO:0007669"/>
    <property type="project" value="TreeGrafter"/>
</dbReference>
<evidence type="ECO:0000259" key="3">
    <source>
        <dbReference type="PROSITE" id="PS51320"/>
    </source>
</evidence>
<feature type="region of interest" description="Disordered" evidence="2">
    <location>
        <begin position="58"/>
        <end position="95"/>
    </location>
</feature>
<keyword evidence="6" id="KW-1185">Reference proteome</keyword>
<gene>
    <name evidence="5" type="ORF">KI387_012003</name>
    <name evidence="4" type="ORF">KI387_041010</name>
</gene>
<accession>A0AA38CHI9</accession>
<dbReference type="Proteomes" id="UP000824469">
    <property type="component" value="Unassembled WGS sequence"/>
</dbReference>